<keyword evidence="3" id="KW-0677">Repeat</keyword>
<gene>
    <name evidence="8" type="ORF">BJ508DRAFT_419596</name>
</gene>
<evidence type="ECO:0000313" key="9">
    <source>
        <dbReference type="Proteomes" id="UP000275078"/>
    </source>
</evidence>
<dbReference type="AlphaFoldDB" id="A0A3N4HGG8"/>
<evidence type="ECO:0000256" key="5">
    <source>
        <dbReference type="ARBA" id="ARBA00022989"/>
    </source>
</evidence>
<accession>A0A3N4HGG8</accession>
<dbReference type="PANTHER" id="PTHR24089">
    <property type="entry name" value="SOLUTE CARRIER FAMILY 25"/>
    <property type="match status" value="1"/>
</dbReference>
<dbReference type="OrthoDB" id="77989at2759"/>
<keyword evidence="4" id="KW-0496">Mitochondrion</keyword>
<keyword evidence="4" id="KW-0999">Mitochondrion inner membrane</keyword>
<dbReference type="GO" id="GO:0031966">
    <property type="term" value="C:mitochondrial membrane"/>
    <property type="evidence" value="ECO:0007669"/>
    <property type="project" value="UniProtKB-SubCell"/>
</dbReference>
<feature type="compositionally biased region" description="Polar residues" evidence="7">
    <location>
        <begin position="21"/>
        <end position="34"/>
    </location>
</feature>
<evidence type="ECO:0000256" key="7">
    <source>
        <dbReference type="SAM" id="MobiDB-lite"/>
    </source>
</evidence>
<feature type="region of interest" description="Disordered" evidence="7">
    <location>
        <begin position="1"/>
        <end position="34"/>
    </location>
</feature>
<dbReference type="InterPro" id="IPR023395">
    <property type="entry name" value="MCP_dom_sf"/>
</dbReference>
<keyword evidence="9" id="KW-1185">Reference proteome</keyword>
<proteinExistence type="predicted"/>
<dbReference type="Proteomes" id="UP000275078">
    <property type="component" value="Unassembled WGS sequence"/>
</dbReference>
<protein>
    <recommendedName>
        <fullName evidence="10">Mitochondrial carrier</fullName>
    </recommendedName>
</protein>
<evidence type="ECO:0008006" key="10">
    <source>
        <dbReference type="Google" id="ProtNLM"/>
    </source>
</evidence>
<evidence type="ECO:0000256" key="3">
    <source>
        <dbReference type="ARBA" id="ARBA00022737"/>
    </source>
</evidence>
<evidence type="ECO:0000256" key="6">
    <source>
        <dbReference type="ARBA" id="ARBA00023136"/>
    </source>
</evidence>
<feature type="compositionally biased region" description="Basic and acidic residues" evidence="7">
    <location>
        <begin position="116"/>
        <end position="128"/>
    </location>
</feature>
<name>A0A3N4HGG8_ASCIM</name>
<keyword evidence="2" id="KW-0812">Transmembrane</keyword>
<evidence type="ECO:0000256" key="1">
    <source>
        <dbReference type="ARBA" id="ARBA00004325"/>
    </source>
</evidence>
<evidence type="ECO:0000313" key="8">
    <source>
        <dbReference type="EMBL" id="RPA72186.1"/>
    </source>
</evidence>
<organism evidence="8 9">
    <name type="scientific">Ascobolus immersus RN42</name>
    <dbReference type="NCBI Taxonomy" id="1160509"/>
    <lineage>
        <taxon>Eukaryota</taxon>
        <taxon>Fungi</taxon>
        <taxon>Dikarya</taxon>
        <taxon>Ascomycota</taxon>
        <taxon>Pezizomycotina</taxon>
        <taxon>Pezizomycetes</taxon>
        <taxon>Pezizales</taxon>
        <taxon>Ascobolaceae</taxon>
        <taxon>Ascobolus</taxon>
    </lineage>
</organism>
<feature type="region of interest" description="Disordered" evidence="7">
    <location>
        <begin position="107"/>
        <end position="180"/>
    </location>
</feature>
<keyword evidence="5" id="KW-1133">Transmembrane helix</keyword>
<evidence type="ECO:0000256" key="4">
    <source>
        <dbReference type="ARBA" id="ARBA00022792"/>
    </source>
</evidence>
<sequence>MEAPPNPLRPYYNIPRDIPAPTNTTTSLPTRSSFPSLPVSASPSYFDDATADWNVSETLTSWAQTGLLKYTIHSVSQPFENACLLLQVRVATGKEKKKKIFVPELDDEFSQESEDETKNIWDDSKSDSDSDTPYFSDQLPTRSKKSSTTPSKPRRLPTTPSGYVVPPTTDDTLSPPHHLTLPPSPGIISVIRSTYDREGLLGIWKSNNATFLYTLLFETIQPYTSSLLSALVGLPEYDLSTIADADAPLVAVGTIVASFAITSLVLAPLDIARIKLILTPINSKGRGLWPTLKSLPSGFICPPSLILPTTLHAISTSLFSYATPVLSKRYLGVPMNSLLDFASTNLQVLFEMPAETILRRGQVDASKPERTVVPVGRYAGMLGTVWALGKEEGGVSGLYRGWRMVMWRNGLELVAGMLGGGDMEEF</sequence>
<dbReference type="EMBL" id="ML119874">
    <property type="protein sequence ID" value="RPA72186.1"/>
    <property type="molecule type" value="Genomic_DNA"/>
</dbReference>
<dbReference type="Gene3D" id="1.50.40.10">
    <property type="entry name" value="Mitochondrial carrier domain"/>
    <property type="match status" value="1"/>
</dbReference>
<comment type="subcellular location">
    <subcellularLocation>
        <location evidence="1">Mitochondrion membrane</location>
    </subcellularLocation>
</comment>
<keyword evidence="6" id="KW-0472">Membrane</keyword>
<dbReference type="STRING" id="1160509.A0A3N4HGG8"/>
<dbReference type="SUPFAM" id="SSF103506">
    <property type="entry name" value="Mitochondrial carrier"/>
    <property type="match status" value="1"/>
</dbReference>
<evidence type="ECO:0000256" key="2">
    <source>
        <dbReference type="ARBA" id="ARBA00022692"/>
    </source>
</evidence>
<reference evidence="8 9" key="1">
    <citation type="journal article" date="2018" name="Nat. Ecol. Evol.">
        <title>Pezizomycetes genomes reveal the molecular basis of ectomycorrhizal truffle lifestyle.</title>
        <authorList>
            <person name="Murat C."/>
            <person name="Payen T."/>
            <person name="Noel B."/>
            <person name="Kuo A."/>
            <person name="Morin E."/>
            <person name="Chen J."/>
            <person name="Kohler A."/>
            <person name="Krizsan K."/>
            <person name="Balestrini R."/>
            <person name="Da Silva C."/>
            <person name="Montanini B."/>
            <person name="Hainaut M."/>
            <person name="Levati E."/>
            <person name="Barry K.W."/>
            <person name="Belfiori B."/>
            <person name="Cichocki N."/>
            <person name="Clum A."/>
            <person name="Dockter R.B."/>
            <person name="Fauchery L."/>
            <person name="Guy J."/>
            <person name="Iotti M."/>
            <person name="Le Tacon F."/>
            <person name="Lindquist E.A."/>
            <person name="Lipzen A."/>
            <person name="Malagnac F."/>
            <person name="Mello A."/>
            <person name="Molinier V."/>
            <person name="Miyauchi S."/>
            <person name="Poulain J."/>
            <person name="Riccioni C."/>
            <person name="Rubini A."/>
            <person name="Sitrit Y."/>
            <person name="Splivallo R."/>
            <person name="Traeger S."/>
            <person name="Wang M."/>
            <person name="Zifcakova L."/>
            <person name="Wipf D."/>
            <person name="Zambonelli A."/>
            <person name="Paolocci F."/>
            <person name="Nowrousian M."/>
            <person name="Ottonello S."/>
            <person name="Baldrian P."/>
            <person name="Spatafora J.W."/>
            <person name="Henrissat B."/>
            <person name="Nagy L.G."/>
            <person name="Aury J.M."/>
            <person name="Wincker P."/>
            <person name="Grigoriev I.V."/>
            <person name="Bonfante P."/>
            <person name="Martin F.M."/>
        </authorList>
    </citation>
    <scope>NUCLEOTIDE SEQUENCE [LARGE SCALE GENOMIC DNA]</scope>
    <source>
        <strain evidence="8 9">RN42</strain>
    </source>
</reference>